<dbReference type="PANTHER" id="PTHR33221:SF15">
    <property type="entry name" value="HTH-TYPE TRANSCRIPTIONAL REGULATOR YWGB-RELATED"/>
    <property type="match status" value="1"/>
</dbReference>
<dbReference type="Gene3D" id="1.10.10.10">
    <property type="entry name" value="Winged helix-like DNA-binding domain superfamily/Winged helix DNA-binding domain"/>
    <property type="match status" value="1"/>
</dbReference>
<dbReference type="PROSITE" id="PS51197">
    <property type="entry name" value="HTH_RRF2_2"/>
    <property type="match status" value="1"/>
</dbReference>
<sequence>MNNGRFAIAIHILTLLRLSKEALLSSEYIASSININPVLVRKEIAELKKTGLVNSREGKNGGCFLAKDASKIDLAVIFKSIYKDSVFSFAKNEPNPNCPVGKQINKRLNKVYADAEIALLQELKNKTLEDFCKEFE</sequence>
<dbReference type="SUPFAM" id="SSF46785">
    <property type="entry name" value="Winged helix' DNA-binding domain"/>
    <property type="match status" value="1"/>
</dbReference>
<protein>
    <submittedName>
        <fullName evidence="1">Rrf2 family transcriptional regulator</fullName>
    </submittedName>
</protein>
<dbReference type="InterPro" id="IPR000944">
    <property type="entry name" value="Tscrpt_reg_Rrf2"/>
</dbReference>
<dbReference type="Proteomes" id="UP001597118">
    <property type="component" value="Unassembled WGS sequence"/>
</dbReference>
<dbReference type="InterPro" id="IPR036388">
    <property type="entry name" value="WH-like_DNA-bd_sf"/>
</dbReference>
<dbReference type="EMBL" id="JBHUDG010000049">
    <property type="protein sequence ID" value="MFD1631646.1"/>
    <property type="molecule type" value="Genomic_DNA"/>
</dbReference>
<dbReference type="InterPro" id="IPR036390">
    <property type="entry name" value="WH_DNA-bd_sf"/>
</dbReference>
<dbReference type="PANTHER" id="PTHR33221">
    <property type="entry name" value="WINGED HELIX-TURN-HELIX TRANSCRIPTIONAL REGULATOR, RRF2 FAMILY"/>
    <property type="match status" value="1"/>
</dbReference>
<reference evidence="2" key="1">
    <citation type="journal article" date="2019" name="Int. J. Syst. Evol. Microbiol.">
        <title>The Global Catalogue of Microorganisms (GCM) 10K type strain sequencing project: providing services to taxonomists for standard genome sequencing and annotation.</title>
        <authorList>
            <consortium name="The Broad Institute Genomics Platform"/>
            <consortium name="The Broad Institute Genome Sequencing Center for Infectious Disease"/>
            <person name="Wu L."/>
            <person name="Ma J."/>
        </authorList>
    </citation>
    <scope>NUCLEOTIDE SEQUENCE [LARGE SCALE GENOMIC DNA]</scope>
    <source>
        <strain evidence="2">CCUG 53762</strain>
    </source>
</reference>
<accession>A0ABW4IFV4</accession>
<keyword evidence="2" id="KW-1185">Reference proteome</keyword>
<dbReference type="Pfam" id="PF02082">
    <property type="entry name" value="Rrf2"/>
    <property type="match status" value="1"/>
</dbReference>
<organism evidence="1 2">
    <name type="scientific">Pseudopedobacter beijingensis</name>
    <dbReference type="NCBI Taxonomy" id="1207056"/>
    <lineage>
        <taxon>Bacteria</taxon>
        <taxon>Pseudomonadati</taxon>
        <taxon>Bacteroidota</taxon>
        <taxon>Sphingobacteriia</taxon>
        <taxon>Sphingobacteriales</taxon>
        <taxon>Sphingobacteriaceae</taxon>
        <taxon>Pseudopedobacter</taxon>
    </lineage>
</organism>
<proteinExistence type="predicted"/>
<comment type="caution">
    <text evidence="1">The sequence shown here is derived from an EMBL/GenBank/DDBJ whole genome shotgun (WGS) entry which is preliminary data.</text>
</comment>
<name>A0ABW4IFV4_9SPHI</name>
<dbReference type="RefSeq" id="WP_379664014.1">
    <property type="nucleotide sequence ID" value="NZ_JBHUDG010000049.1"/>
</dbReference>
<gene>
    <name evidence="1" type="ORF">ACFSAH_17365</name>
</gene>
<evidence type="ECO:0000313" key="1">
    <source>
        <dbReference type="EMBL" id="MFD1631646.1"/>
    </source>
</evidence>
<evidence type="ECO:0000313" key="2">
    <source>
        <dbReference type="Proteomes" id="UP001597118"/>
    </source>
</evidence>